<accession>A0A385SZ11</accession>
<dbReference type="CDD" id="cd00146">
    <property type="entry name" value="PKD"/>
    <property type="match status" value="2"/>
</dbReference>
<proteinExistence type="predicted"/>
<dbReference type="InterPro" id="IPR000601">
    <property type="entry name" value="PKD_dom"/>
</dbReference>
<name>A0A385SZ11_9BACT</name>
<feature type="signal peptide" evidence="1">
    <location>
        <begin position="1"/>
        <end position="23"/>
    </location>
</feature>
<dbReference type="KEGG" id="chk:D4L85_34175"/>
<gene>
    <name evidence="3" type="ORF">D4L85_34175</name>
</gene>
<evidence type="ECO:0000259" key="2">
    <source>
        <dbReference type="PROSITE" id="PS50093"/>
    </source>
</evidence>
<organism evidence="3 4">
    <name type="scientific">Chryseolinea soli</name>
    <dbReference type="NCBI Taxonomy" id="2321403"/>
    <lineage>
        <taxon>Bacteria</taxon>
        <taxon>Pseudomonadati</taxon>
        <taxon>Bacteroidota</taxon>
        <taxon>Cytophagia</taxon>
        <taxon>Cytophagales</taxon>
        <taxon>Fulvivirgaceae</taxon>
        <taxon>Chryseolinea</taxon>
    </lineage>
</organism>
<dbReference type="Proteomes" id="UP000266183">
    <property type="component" value="Chromosome"/>
</dbReference>
<evidence type="ECO:0000313" key="3">
    <source>
        <dbReference type="EMBL" id="AYB35325.1"/>
    </source>
</evidence>
<dbReference type="SUPFAM" id="SSF49299">
    <property type="entry name" value="PKD domain"/>
    <property type="match status" value="2"/>
</dbReference>
<dbReference type="InterPro" id="IPR013783">
    <property type="entry name" value="Ig-like_fold"/>
</dbReference>
<sequence length="749" mass="83611">MKKRFVLVCIVMLSLCFYGKSIGDPMYNANFQYSRDAYQQLMMKFDDLSGPAFPTGWHWTFGDGTSASTSQNPTHLYAQVGPYTVTLTVNWGTTQRTIEKEIWVGYVADFSWTQPTYVGSPIYFKDITVYECFGTPRTYSWTSGKASGEQSSSSAPSFIYDTPGTYSVQLCTIDACGHSLCATKQVTVTMPENNLKPEFVSNRWQISKNETVIFRDTSTPPEDIKWWAWAYEQPSSLMDEGIVQNNDIYYYYSYKENVSHKFDRTGLFKVRLRIGTTTTTVAGEIGPGNESVYVDHLIEVKDMPEPEPIYTDNSSSSGMIDYDLTDNTFAGIRTLGFVCLYRKLNPNDPASWAPTGRWVAERDFVGQYVGLSQVKADNDVALVQSLPDAFHSKYGYHVFEIDNSPTTSTGTGTQIDWWSKNPSKLLSLSDDKPHFDIKGNEIVVVQREGAVLYLYYLYKTTASWEGNISVTKTAIQTNATENSQKIFIDDNAIVTKVGSQIFIFEKVNGVWNFSSKKVINIESIDPAADDFAYAGNTVVVTARSPDCPDFKTSSVLAKVYQKPGSGWPAVTTTYSAALGLLKDSDVSPNTWICLPPDNVAISENYIAIKVVLTNANSVTRRYIYKKLNGAWTSMDATYKINLVDEILPTVTSNYETACGFRALDRVDFYNYDSFCTLYPYPVTNQTITGLHDSVDKGLIDVGSVTFNLGAAVRYRGIRITLKPDVKVKSGSRISFSGVPSCDALYFISK</sequence>
<protein>
    <submittedName>
        <fullName evidence="3">PKD domain-containing protein</fullName>
    </submittedName>
</protein>
<feature type="chain" id="PRO_5017343232" evidence="1">
    <location>
        <begin position="24"/>
        <end position="749"/>
    </location>
</feature>
<dbReference type="SMART" id="SM00089">
    <property type="entry name" value="PKD"/>
    <property type="match status" value="2"/>
</dbReference>
<dbReference type="RefSeq" id="WP_119758573.1">
    <property type="nucleotide sequence ID" value="NZ_CP032382.1"/>
</dbReference>
<dbReference type="EMBL" id="CP032382">
    <property type="protein sequence ID" value="AYB35325.1"/>
    <property type="molecule type" value="Genomic_DNA"/>
</dbReference>
<keyword evidence="1" id="KW-0732">Signal</keyword>
<dbReference type="Pfam" id="PF00801">
    <property type="entry name" value="PKD"/>
    <property type="match status" value="1"/>
</dbReference>
<feature type="domain" description="PKD" evidence="2">
    <location>
        <begin position="134"/>
        <end position="195"/>
    </location>
</feature>
<dbReference type="Pfam" id="PF18911">
    <property type="entry name" value="PKD_4"/>
    <property type="match status" value="1"/>
</dbReference>
<evidence type="ECO:0000256" key="1">
    <source>
        <dbReference type="SAM" id="SignalP"/>
    </source>
</evidence>
<feature type="domain" description="PKD" evidence="2">
    <location>
        <begin position="54"/>
        <end position="90"/>
    </location>
</feature>
<keyword evidence="4" id="KW-1185">Reference proteome</keyword>
<dbReference type="OrthoDB" id="7443339at2"/>
<reference evidence="4" key="1">
    <citation type="submission" date="2018-09" db="EMBL/GenBank/DDBJ databases">
        <title>Chryseolinea sp. KIS68-18 isolated from soil.</title>
        <authorList>
            <person name="Weon H.-Y."/>
            <person name="Kwon S.-W."/>
            <person name="Lee S.A."/>
        </authorList>
    </citation>
    <scope>NUCLEOTIDE SEQUENCE [LARGE SCALE GENOMIC DNA]</scope>
    <source>
        <strain evidence="4">KIS68-18</strain>
    </source>
</reference>
<dbReference type="Gene3D" id="2.60.40.10">
    <property type="entry name" value="Immunoglobulins"/>
    <property type="match status" value="2"/>
</dbReference>
<dbReference type="AlphaFoldDB" id="A0A385SZ11"/>
<dbReference type="PROSITE" id="PS50093">
    <property type="entry name" value="PKD"/>
    <property type="match status" value="2"/>
</dbReference>
<dbReference type="InterPro" id="IPR035986">
    <property type="entry name" value="PKD_dom_sf"/>
</dbReference>
<evidence type="ECO:0000313" key="4">
    <source>
        <dbReference type="Proteomes" id="UP000266183"/>
    </source>
</evidence>
<dbReference type="InterPro" id="IPR022409">
    <property type="entry name" value="PKD/Chitinase_dom"/>
</dbReference>